<reference evidence="1" key="1">
    <citation type="submission" date="2020-08" db="EMBL/GenBank/DDBJ databases">
        <title>Multicomponent nature underlies the extraordinary mechanical properties of spider dragline silk.</title>
        <authorList>
            <person name="Kono N."/>
            <person name="Nakamura H."/>
            <person name="Mori M."/>
            <person name="Yoshida Y."/>
            <person name="Ohtoshi R."/>
            <person name="Malay A.D."/>
            <person name="Moran D.A.P."/>
            <person name="Tomita M."/>
            <person name="Numata K."/>
            <person name="Arakawa K."/>
        </authorList>
    </citation>
    <scope>NUCLEOTIDE SEQUENCE</scope>
</reference>
<dbReference type="Proteomes" id="UP000887013">
    <property type="component" value="Unassembled WGS sequence"/>
</dbReference>
<dbReference type="AlphaFoldDB" id="A0A8X6UTA0"/>
<dbReference type="EMBL" id="BMAW01037388">
    <property type="protein sequence ID" value="GFU48224.1"/>
    <property type="molecule type" value="Genomic_DNA"/>
</dbReference>
<organism evidence="1 2">
    <name type="scientific">Nephila pilipes</name>
    <name type="common">Giant wood spider</name>
    <name type="synonym">Nephila maculata</name>
    <dbReference type="NCBI Taxonomy" id="299642"/>
    <lineage>
        <taxon>Eukaryota</taxon>
        <taxon>Metazoa</taxon>
        <taxon>Ecdysozoa</taxon>
        <taxon>Arthropoda</taxon>
        <taxon>Chelicerata</taxon>
        <taxon>Arachnida</taxon>
        <taxon>Araneae</taxon>
        <taxon>Araneomorphae</taxon>
        <taxon>Entelegynae</taxon>
        <taxon>Araneoidea</taxon>
        <taxon>Nephilidae</taxon>
        <taxon>Nephila</taxon>
    </lineage>
</organism>
<proteinExistence type="predicted"/>
<sequence>MLPNHLLSSECSTCPPPQGITHCRCVTNPATAECRMSGCIHNSSRWIAYFNWMDGIDTPGILNIPTAKSLLVSDLETEQAMETCNVC</sequence>
<name>A0A8X6UTA0_NEPPI</name>
<evidence type="ECO:0000313" key="2">
    <source>
        <dbReference type="Proteomes" id="UP000887013"/>
    </source>
</evidence>
<keyword evidence="2" id="KW-1185">Reference proteome</keyword>
<accession>A0A8X6UTA0</accession>
<protein>
    <submittedName>
        <fullName evidence="1">Uncharacterized protein</fullName>
    </submittedName>
</protein>
<gene>
    <name evidence="1" type="ORF">NPIL_518591</name>
</gene>
<evidence type="ECO:0000313" key="1">
    <source>
        <dbReference type="EMBL" id="GFU48224.1"/>
    </source>
</evidence>
<comment type="caution">
    <text evidence="1">The sequence shown here is derived from an EMBL/GenBank/DDBJ whole genome shotgun (WGS) entry which is preliminary data.</text>
</comment>